<dbReference type="Gene3D" id="3.30.1120.10">
    <property type="match status" value="1"/>
</dbReference>
<protein>
    <submittedName>
        <fullName evidence="9">Alkaline-phosphatase-like, core domain,Alkaline phosphatase-like, alpha/beta/alpha,Sulfatase, N</fullName>
    </submittedName>
</protein>
<dbReference type="SUPFAM" id="SSF53649">
    <property type="entry name" value="Alkaline phosphatase-like"/>
    <property type="match status" value="1"/>
</dbReference>
<dbReference type="Gene3D" id="3.40.720.10">
    <property type="entry name" value="Alkaline Phosphatase, subunit A"/>
    <property type="match status" value="1"/>
</dbReference>
<evidence type="ECO:0000259" key="8">
    <source>
        <dbReference type="Pfam" id="PF00884"/>
    </source>
</evidence>
<evidence type="ECO:0000256" key="3">
    <source>
        <dbReference type="ARBA" id="ARBA00022723"/>
    </source>
</evidence>
<sequence>MLHSMFHFVLYVVFLNAVSYGGIGRVFAASKKNPPNIVFVLADDLGWNDVGFHGSNQINTPNIDALAYDGVILHNHYSESLCTPSRSALLTGKYPIHTGTQHNVILEPEPWGLPLNEILLPEHLNKLGYVSHAVGKWHLGYFKKTYTPTYRGFKSFYGFWNGYQDYYSHMVQATFASFEGFDMRRNLNIDWSSVGKYSTHLFTKEATDIIIKHNNSVPLFLYLAHLAPHAGTYENPLQAPQKDIDMYQSINDKNRRKYAGMIKNLDDSVAEIFKALQENKMLDNTIFVFVSDNGAPTNGIHQNHGSNWPLKGEKATPWDGGVRTVAFVWSKLLPNRKKVQNQLMHISDWLPTLYQAAGGNTRDLGNIDGISMWKSFLNSTNKPPRKHVLHNIDDITGYAAIRDTHFKYIKGSTFLGYLDFWSGILSPSVPDYNIDAVLNSTTASILSQINDGDRLSLDSIRLLRNESTVRCDFKNEDRPCKPFKKPCLFNIGKDPCEQVNLNYRPSKNMKKIVQAKVDYFETLLNEFRKSASTPGNVRGTRDANPAFHNNTWINWGDLNNQI</sequence>
<evidence type="ECO:0000256" key="6">
    <source>
        <dbReference type="ARBA" id="ARBA00023180"/>
    </source>
</evidence>
<proteinExistence type="inferred from homology"/>
<dbReference type="InterPro" id="IPR047115">
    <property type="entry name" value="ARSB"/>
</dbReference>
<evidence type="ECO:0000256" key="7">
    <source>
        <dbReference type="SAM" id="SignalP"/>
    </source>
</evidence>
<dbReference type="InterPro" id="IPR017850">
    <property type="entry name" value="Alkaline_phosphatase_core_sf"/>
</dbReference>
<dbReference type="PANTHER" id="PTHR10342">
    <property type="entry name" value="ARYLSULFATASE"/>
    <property type="match status" value="1"/>
</dbReference>
<accession>A0A5E4NFV7</accession>
<dbReference type="Proteomes" id="UP000325440">
    <property type="component" value="Unassembled WGS sequence"/>
</dbReference>
<keyword evidence="5" id="KW-0106">Calcium</keyword>
<dbReference type="InterPro" id="IPR000917">
    <property type="entry name" value="Sulfatase_N"/>
</dbReference>
<reference evidence="9 10" key="1">
    <citation type="submission" date="2019-08" db="EMBL/GenBank/DDBJ databases">
        <authorList>
            <person name="Alioto T."/>
            <person name="Alioto T."/>
            <person name="Gomez Garrido J."/>
        </authorList>
    </citation>
    <scope>NUCLEOTIDE SEQUENCE [LARGE SCALE GENOMIC DNA]</scope>
</reference>
<dbReference type="OrthoDB" id="103349at2759"/>
<keyword evidence="7" id="KW-0732">Signal</keyword>
<name>A0A5E4NFV7_9HEMI</name>
<comment type="cofactor">
    <cofactor evidence="1">
        <name>Ca(2+)</name>
        <dbReference type="ChEBI" id="CHEBI:29108"/>
    </cofactor>
</comment>
<comment type="similarity">
    <text evidence="2">Belongs to the sulfatase family.</text>
</comment>
<gene>
    <name evidence="9" type="ORF">CINCED_3A023354</name>
</gene>
<dbReference type="PANTHER" id="PTHR10342:SF264">
    <property type="entry name" value="MIP05773P-RELATED"/>
    <property type="match status" value="1"/>
</dbReference>
<dbReference type="CDD" id="cd16029">
    <property type="entry name" value="4-S"/>
    <property type="match status" value="1"/>
</dbReference>
<keyword evidence="6" id="KW-0325">Glycoprotein</keyword>
<feature type="domain" description="Sulfatase N-terminal" evidence="8">
    <location>
        <begin position="35"/>
        <end position="358"/>
    </location>
</feature>
<dbReference type="GO" id="GO:0008484">
    <property type="term" value="F:sulfuric ester hydrolase activity"/>
    <property type="evidence" value="ECO:0007669"/>
    <property type="project" value="InterPro"/>
</dbReference>
<evidence type="ECO:0000256" key="2">
    <source>
        <dbReference type="ARBA" id="ARBA00008779"/>
    </source>
</evidence>
<organism evidence="9 10">
    <name type="scientific">Cinara cedri</name>
    <dbReference type="NCBI Taxonomy" id="506608"/>
    <lineage>
        <taxon>Eukaryota</taxon>
        <taxon>Metazoa</taxon>
        <taxon>Ecdysozoa</taxon>
        <taxon>Arthropoda</taxon>
        <taxon>Hexapoda</taxon>
        <taxon>Insecta</taxon>
        <taxon>Pterygota</taxon>
        <taxon>Neoptera</taxon>
        <taxon>Paraneoptera</taxon>
        <taxon>Hemiptera</taxon>
        <taxon>Sternorrhyncha</taxon>
        <taxon>Aphidomorpha</taxon>
        <taxon>Aphidoidea</taxon>
        <taxon>Aphididae</taxon>
        <taxon>Lachninae</taxon>
        <taxon>Cinara</taxon>
    </lineage>
</organism>
<evidence type="ECO:0000256" key="1">
    <source>
        <dbReference type="ARBA" id="ARBA00001913"/>
    </source>
</evidence>
<keyword evidence="10" id="KW-1185">Reference proteome</keyword>
<dbReference type="Pfam" id="PF00884">
    <property type="entry name" value="Sulfatase"/>
    <property type="match status" value="1"/>
</dbReference>
<dbReference type="PROSITE" id="PS00149">
    <property type="entry name" value="SULFATASE_2"/>
    <property type="match status" value="1"/>
</dbReference>
<feature type="chain" id="PRO_5022920888" evidence="7">
    <location>
        <begin position="22"/>
        <end position="562"/>
    </location>
</feature>
<dbReference type="PROSITE" id="PS00523">
    <property type="entry name" value="SULFATASE_1"/>
    <property type="match status" value="1"/>
</dbReference>
<evidence type="ECO:0000256" key="5">
    <source>
        <dbReference type="ARBA" id="ARBA00022837"/>
    </source>
</evidence>
<feature type="signal peptide" evidence="7">
    <location>
        <begin position="1"/>
        <end position="21"/>
    </location>
</feature>
<evidence type="ECO:0000313" key="9">
    <source>
        <dbReference type="EMBL" id="VVC42563.1"/>
    </source>
</evidence>
<dbReference type="InterPro" id="IPR024607">
    <property type="entry name" value="Sulfatase_CS"/>
</dbReference>
<keyword evidence="4" id="KW-0378">Hydrolase</keyword>
<dbReference type="GO" id="GO:0046872">
    <property type="term" value="F:metal ion binding"/>
    <property type="evidence" value="ECO:0007669"/>
    <property type="project" value="UniProtKB-KW"/>
</dbReference>
<keyword evidence="3" id="KW-0479">Metal-binding</keyword>
<evidence type="ECO:0000256" key="4">
    <source>
        <dbReference type="ARBA" id="ARBA00022801"/>
    </source>
</evidence>
<evidence type="ECO:0000313" key="10">
    <source>
        <dbReference type="Proteomes" id="UP000325440"/>
    </source>
</evidence>
<dbReference type="AlphaFoldDB" id="A0A5E4NFV7"/>
<dbReference type="EMBL" id="CABPRJ010001961">
    <property type="protein sequence ID" value="VVC42563.1"/>
    <property type="molecule type" value="Genomic_DNA"/>
</dbReference>